<comment type="caution">
    <text evidence="1">The sequence shown here is derived from an EMBL/GenBank/DDBJ whole genome shotgun (WGS) entry which is preliminary data.</text>
</comment>
<accession>A0A2A7MG24</accession>
<evidence type="ECO:0000313" key="2">
    <source>
        <dbReference type="Proteomes" id="UP000220840"/>
    </source>
</evidence>
<name>A0A2A7MG24_9CLOT</name>
<sequence length="166" mass="18624">MKKIIGEMLVVVIAFGMFSGCSWSTNINNDQPRHASIPSIIEKIKNELELRTMEVVEGDLVSEKYHLNMDDIEEQRIESGVINTGLETIAIVKAKDQKIDSVKEAFEKVIEDKRASAFYPGESEAVDEAEIRVVGNYVGLFIIPDYEEGSENNAQKAVDIFEKALR</sequence>
<dbReference type="EMBL" id="PDCJ01000001">
    <property type="protein sequence ID" value="PEG30291.1"/>
    <property type="molecule type" value="Genomic_DNA"/>
</dbReference>
<evidence type="ECO:0000313" key="1">
    <source>
        <dbReference type="EMBL" id="PEG30291.1"/>
    </source>
</evidence>
<dbReference type="RefSeq" id="WP_058294462.1">
    <property type="nucleotide sequence ID" value="NZ_CAMRXB010000033.1"/>
</dbReference>
<keyword evidence="2" id="KW-1185">Reference proteome</keyword>
<dbReference type="OrthoDB" id="1935129at2"/>
<dbReference type="PROSITE" id="PS51257">
    <property type="entry name" value="PROKAR_LIPOPROTEIN"/>
    <property type="match status" value="1"/>
</dbReference>
<dbReference type="InterPro" id="IPR025648">
    <property type="entry name" value="DUF4358"/>
</dbReference>
<reference evidence="1 2" key="1">
    <citation type="submission" date="2017-10" db="EMBL/GenBank/DDBJ databases">
        <title>Effective Description of Clostridium neonatale sp. nov. linked to necrotizing enterocolitis in neonates and a clarification of species assignable to the genus Clostridium (Prazmowski 1880) emend. Lawson and Rainey 2016.</title>
        <authorList>
            <person name="Bernard K."/>
            <person name="Burdz T."/>
            <person name="Wiebe D."/>
            <person name="Balcewich B."/>
            <person name="Alfa M."/>
            <person name="Bernier A.-M."/>
        </authorList>
    </citation>
    <scope>NUCLEOTIDE SEQUENCE [LARGE SCALE GENOMIC DNA]</scope>
    <source>
        <strain evidence="1 2">LCDC99A005</strain>
    </source>
</reference>
<proteinExistence type="predicted"/>
<dbReference type="Pfam" id="PF14270">
    <property type="entry name" value="DUF4358"/>
    <property type="match status" value="1"/>
</dbReference>
<dbReference type="AlphaFoldDB" id="A0A2A7MG24"/>
<dbReference type="STRING" id="137838.GCA_001458595_01589"/>
<organism evidence="1 2">
    <name type="scientific">Clostridium neonatale</name>
    <dbReference type="NCBI Taxonomy" id="137838"/>
    <lineage>
        <taxon>Bacteria</taxon>
        <taxon>Bacillati</taxon>
        <taxon>Bacillota</taxon>
        <taxon>Clostridia</taxon>
        <taxon>Eubacteriales</taxon>
        <taxon>Clostridiaceae</taxon>
        <taxon>Clostridium</taxon>
    </lineage>
</organism>
<protein>
    <submittedName>
        <fullName evidence="1">DUF4358 domain-containing protein</fullName>
    </submittedName>
</protein>
<dbReference type="Proteomes" id="UP000220840">
    <property type="component" value="Unassembled WGS sequence"/>
</dbReference>
<gene>
    <name evidence="1" type="ORF">CQ394_00755</name>
</gene>